<dbReference type="Gene3D" id="1.20.1280.50">
    <property type="match status" value="1"/>
</dbReference>
<dbReference type="NCBIfam" id="TIGR01640">
    <property type="entry name" value="F_box_assoc_1"/>
    <property type="match status" value="1"/>
</dbReference>
<evidence type="ECO:0000259" key="1">
    <source>
        <dbReference type="SMART" id="SM00256"/>
    </source>
</evidence>
<sequence length="393" mass="44704">MLCSDPPSSAEKVAGNEDLLTEILLRLPPKPLVRFRSVSKDWCSLISSPRFCDRHVRLSPTPKISGIFFRKSAADFHFLSLNSDNLSSNPFIFLDFAQDPAGIRILQSCNGLLLCSSFYKIGFIRNYYVYNPTTYRFSTIPPIIGDVSAVVSGFNLAFEPSKSPYYKLICVRRAAGSGRHRQIETYSSETGDWKLCGSPFVAPFDMVFNNGVFCNGSIHWISPSGSPMYFDVSNERTGMLPTVPVVQQQGTRRFRYFGESGGHLHLIEIYGARATQFKVLEMEKDYSKWVARYQIDLNSLVSAYPEMVQNYLDPHDSCYYAFIILFLIREEKEEDSSLLLHIPDKIISYNIRKKTFRELCHLSGNSSVNGKGRHSMQFGWLDAYQYFESLACP</sequence>
<protein>
    <recommendedName>
        <fullName evidence="1">F-box domain-containing protein</fullName>
    </recommendedName>
</protein>
<feature type="domain" description="F-box" evidence="1">
    <location>
        <begin position="15"/>
        <end position="55"/>
    </location>
</feature>
<gene>
    <name evidence="2" type="ORF">SLEP1_g13064</name>
</gene>
<dbReference type="AlphaFoldDB" id="A0AAV5IJ33"/>
<dbReference type="CDD" id="cd22157">
    <property type="entry name" value="F-box_AtFBW1-like"/>
    <property type="match status" value="1"/>
</dbReference>
<dbReference type="InterPro" id="IPR017451">
    <property type="entry name" value="F-box-assoc_interact_dom"/>
</dbReference>
<keyword evidence="3" id="KW-1185">Reference proteome</keyword>
<reference evidence="2 3" key="1">
    <citation type="journal article" date="2021" name="Commun. Biol.">
        <title>The genome of Shorea leprosula (Dipterocarpaceae) highlights the ecological relevance of drought in aseasonal tropical rainforests.</title>
        <authorList>
            <person name="Ng K.K.S."/>
            <person name="Kobayashi M.J."/>
            <person name="Fawcett J.A."/>
            <person name="Hatakeyama M."/>
            <person name="Paape T."/>
            <person name="Ng C.H."/>
            <person name="Ang C.C."/>
            <person name="Tnah L.H."/>
            <person name="Lee C.T."/>
            <person name="Nishiyama T."/>
            <person name="Sese J."/>
            <person name="O'Brien M.J."/>
            <person name="Copetti D."/>
            <person name="Mohd Noor M.I."/>
            <person name="Ong R.C."/>
            <person name="Putra M."/>
            <person name="Sireger I.Z."/>
            <person name="Indrioko S."/>
            <person name="Kosugi Y."/>
            <person name="Izuno A."/>
            <person name="Isagi Y."/>
            <person name="Lee S.L."/>
            <person name="Shimizu K.K."/>
        </authorList>
    </citation>
    <scope>NUCLEOTIDE SEQUENCE [LARGE SCALE GENOMIC DNA]</scope>
    <source>
        <strain evidence="2">214</strain>
    </source>
</reference>
<comment type="caution">
    <text evidence="2">The sequence shown here is derived from an EMBL/GenBank/DDBJ whole genome shotgun (WGS) entry which is preliminary data.</text>
</comment>
<evidence type="ECO:0000313" key="3">
    <source>
        <dbReference type="Proteomes" id="UP001054252"/>
    </source>
</evidence>
<dbReference type="Pfam" id="PF00646">
    <property type="entry name" value="F-box"/>
    <property type="match status" value="1"/>
</dbReference>
<dbReference type="InterPro" id="IPR006527">
    <property type="entry name" value="F-box-assoc_dom_typ1"/>
</dbReference>
<evidence type="ECO:0000313" key="2">
    <source>
        <dbReference type="EMBL" id="GKV00370.1"/>
    </source>
</evidence>
<name>A0AAV5IJ33_9ROSI</name>
<dbReference type="SUPFAM" id="SSF81383">
    <property type="entry name" value="F-box domain"/>
    <property type="match status" value="1"/>
</dbReference>
<proteinExistence type="predicted"/>
<dbReference type="EMBL" id="BPVZ01000015">
    <property type="protein sequence ID" value="GKV00370.1"/>
    <property type="molecule type" value="Genomic_DNA"/>
</dbReference>
<organism evidence="2 3">
    <name type="scientific">Rubroshorea leprosula</name>
    <dbReference type="NCBI Taxonomy" id="152421"/>
    <lineage>
        <taxon>Eukaryota</taxon>
        <taxon>Viridiplantae</taxon>
        <taxon>Streptophyta</taxon>
        <taxon>Embryophyta</taxon>
        <taxon>Tracheophyta</taxon>
        <taxon>Spermatophyta</taxon>
        <taxon>Magnoliopsida</taxon>
        <taxon>eudicotyledons</taxon>
        <taxon>Gunneridae</taxon>
        <taxon>Pentapetalae</taxon>
        <taxon>rosids</taxon>
        <taxon>malvids</taxon>
        <taxon>Malvales</taxon>
        <taxon>Dipterocarpaceae</taxon>
        <taxon>Rubroshorea</taxon>
    </lineage>
</organism>
<dbReference type="Proteomes" id="UP001054252">
    <property type="component" value="Unassembled WGS sequence"/>
</dbReference>
<dbReference type="PANTHER" id="PTHR35546:SF134">
    <property type="entry name" value="F-BOX ASSOCIATED DOMAIN-CONTAINING PROTEIN"/>
    <property type="match status" value="1"/>
</dbReference>
<dbReference type="SMART" id="SM00256">
    <property type="entry name" value="FBOX"/>
    <property type="match status" value="1"/>
</dbReference>
<accession>A0AAV5IJ33</accession>
<dbReference type="InterPro" id="IPR001810">
    <property type="entry name" value="F-box_dom"/>
</dbReference>
<dbReference type="Pfam" id="PF07734">
    <property type="entry name" value="FBA_1"/>
    <property type="match status" value="1"/>
</dbReference>
<dbReference type="PANTHER" id="PTHR35546">
    <property type="entry name" value="F-BOX PROTEIN INTERACTION DOMAIN PROTEIN-RELATED"/>
    <property type="match status" value="1"/>
</dbReference>
<dbReference type="InterPro" id="IPR036047">
    <property type="entry name" value="F-box-like_dom_sf"/>
</dbReference>
<dbReference type="InterPro" id="IPR055290">
    <property type="entry name" value="At3g26010-like"/>
</dbReference>